<name>X1IBU5_9ZZZZ</name>
<dbReference type="AlphaFoldDB" id="X1IBU5"/>
<gene>
    <name evidence="2" type="ORF">S03H2_64596</name>
</gene>
<accession>X1IBU5</accession>
<organism evidence="2">
    <name type="scientific">marine sediment metagenome</name>
    <dbReference type="NCBI Taxonomy" id="412755"/>
    <lineage>
        <taxon>unclassified sequences</taxon>
        <taxon>metagenomes</taxon>
        <taxon>ecological metagenomes</taxon>
    </lineage>
</organism>
<feature type="region of interest" description="Disordered" evidence="1">
    <location>
        <begin position="41"/>
        <end position="68"/>
    </location>
</feature>
<sequence>ALFILKNNPKIKEKWLSLFPERGGEVESILNNIEQHQSILSQDTPLSTSSSNTLSNSKRREGVVKGGELSSEGKGIIGCLGQLKGWQADEDDVHWLQGLRSEYPGFTLAEFRACVDYHSGKPVPKHKGIWKNRFRNWMIKKQEFEMKGGKGEQRPRQERANPITYIRGSGEDPGKD</sequence>
<comment type="caution">
    <text evidence="2">The sequence shown here is derived from an EMBL/GenBank/DDBJ whole genome shotgun (WGS) entry which is preliminary data.</text>
</comment>
<dbReference type="EMBL" id="BARU01041980">
    <property type="protein sequence ID" value="GAH79891.1"/>
    <property type="molecule type" value="Genomic_DNA"/>
</dbReference>
<proteinExistence type="predicted"/>
<evidence type="ECO:0000313" key="2">
    <source>
        <dbReference type="EMBL" id="GAH79891.1"/>
    </source>
</evidence>
<feature type="non-terminal residue" evidence="2">
    <location>
        <position position="1"/>
    </location>
</feature>
<evidence type="ECO:0000256" key="1">
    <source>
        <dbReference type="SAM" id="MobiDB-lite"/>
    </source>
</evidence>
<reference evidence="2" key="1">
    <citation type="journal article" date="2014" name="Front. Microbiol.">
        <title>High frequency of phylogenetically diverse reductive dehalogenase-homologous genes in deep subseafloor sedimentary metagenomes.</title>
        <authorList>
            <person name="Kawai M."/>
            <person name="Futagami T."/>
            <person name="Toyoda A."/>
            <person name="Takaki Y."/>
            <person name="Nishi S."/>
            <person name="Hori S."/>
            <person name="Arai W."/>
            <person name="Tsubouchi T."/>
            <person name="Morono Y."/>
            <person name="Uchiyama I."/>
            <person name="Ito T."/>
            <person name="Fujiyama A."/>
            <person name="Inagaki F."/>
            <person name="Takami H."/>
        </authorList>
    </citation>
    <scope>NUCLEOTIDE SEQUENCE</scope>
    <source>
        <strain evidence="2">Expedition CK06-06</strain>
    </source>
</reference>
<feature type="compositionally biased region" description="Low complexity" evidence="1">
    <location>
        <begin position="46"/>
        <end position="56"/>
    </location>
</feature>
<feature type="compositionally biased region" description="Basic and acidic residues" evidence="1">
    <location>
        <begin position="144"/>
        <end position="159"/>
    </location>
</feature>
<protein>
    <submittedName>
        <fullName evidence="2">Uncharacterized protein</fullName>
    </submittedName>
</protein>
<feature type="region of interest" description="Disordered" evidence="1">
    <location>
        <begin position="144"/>
        <end position="176"/>
    </location>
</feature>